<evidence type="ECO:0000313" key="1">
    <source>
        <dbReference type="EMBL" id="TKJ43163.1"/>
    </source>
</evidence>
<dbReference type="InterPro" id="IPR036192">
    <property type="entry name" value="Cell_div_ZapA-like_sf"/>
</dbReference>
<dbReference type="Pfam" id="PF05164">
    <property type="entry name" value="ZapA"/>
    <property type="match status" value="1"/>
</dbReference>
<dbReference type="SUPFAM" id="SSF102829">
    <property type="entry name" value="Cell division protein ZapA-like"/>
    <property type="match status" value="1"/>
</dbReference>
<dbReference type="Proteomes" id="UP000317778">
    <property type="component" value="Unassembled WGS sequence"/>
</dbReference>
<evidence type="ECO:0008006" key="3">
    <source>
        <dbReference type="Google" id="ProtNLM"/>
    </source>
</evidence>
<dbReference type="InterPro" id="IPR007838">
    <property type="entry name" value="Cell_div_ZapA-like"/>
</dbReference>
<protein>
    <recommendedName>
        <fullName evidence="3">Cell division protein ZapA</fullName>
    </recommendedName>
</protein>
<accession>A0A532V7I4</accession>
<dbReference type="EMBL" id="NJBO01000006">
    <property type="protein sequence ID" value="TKJ43163.1"/>
    <property type="molecule type" value="Genomic_DNA"/>
</dbReference>
<organism evidence="1 2">
    <name type="scientific">candidate division TA06 bacterium B3_TA06</name>
    <dbReference type="NCBI Taxonomy" id="2012487"/>
    <lineage>
        <taxon>Bacteria</taxon>
        <taxon>Bacteria division TA06</taxon>
    </lineage>
</organism>
<gene>
    <name evidence="1" type="ORF">CEE36_05275</name>
</gene>
<name>A0A532V7I4_UNCT6</name>
<reference evidence="1 2" key="1">
    <citation type="submission" date="2017-06" db="EMBL/GenBank/DDBJ databases">
        <title>Novel microbial phyla capable of carbon fixation and sulfur reduction in deep-sea sediments.</title>
        <authorList>
            <person name="Huang J."/>
            <person name="Baker B."/>
            <person name="Wang Y."/>
        </authorList>
    </citation>
    <scope>NUCLEOTIDE SEQUENCE [LARGE SCALE GENOMIC DNA]</scope>
    <source>
        <strain evidence="1">B3_TA06</strain>
    </source>
</reference>
<evidence type="ECO:0000313" key="2">
    <source>
        <dbReference type="Proteomes" id="UP000317778"/>
    </source>
</evidence>
<proteinExistence type="predicted"/>
<sequence>MAVDRVKIAGYEIQIRHDTTPDRLARLASWIDKLVREKKEKFGNISVARCALLVALDLADKLDEQRGLFEEEVAEKVRRLVRGIDEVI</sequence>
<dbReference type="AlphaFoldDB" id="A0A532V7I4"/>
<comment type="caution">
    <text evidence="1">The sequence shown here is derived from an EMBL/GenBank/DDBJ whole genome shotgun (WGS) entry which is preliminary data.</text>
</comment>